<dbReference type="SUPFAM" id="SSF53474">
    <property type="entry name" value="alpha/beta-Hydrolases"/>
    <property type="match status" value="1"/>
</dbReference>
<accession>A0ABQ2NRY1</accession>
<evidence type="ECO:0000313" key="3">
    <source>
        <dbReference type="Proteomes" id="UP000641206"/>
    </source>
</evidence>
<dbReference type="InterPro" id="IPR050266">
    <property type="entry name" value="AB_hydrolase_sf"/>
</dbReference>
<dbReference type="RefSeq" id="WP_188733519.1">
    <property type="nucleotide sequence ID" value="NZ_BMLW01000003.1"/>
</dbReference>
<name>A0ABQ2NRY1_9BACI</name>
<comment type="caution">
    <text evidence="2">The sequence shown here is derived from an EMBL/GenBank/DDBJ whole genome shotgun (WGS) entry which is preliminary data.</text>
</comment>
<dbReference type="EMBL" id="BMLW01000003">
    <property type="protein sequence ID" value="GGP09074.1"/>
    <property type="molecule type" value="Genomic_DNA"/>
</dbReference>
<keyword evidence="3" id="KW-1185">Reference proteome</keyword>
<dbReference type="Pfam" id="PF00561">
    <property type="entry name" value="Abhydrolase_1"/>
    <property type="match status" value="1"/>
</dbReference>
<dbReference type="Proteomes" id="UP000641206">
    <property type="component" value="Unassembled WGS sequence"/>
</dbReference>
<dbReference type="GO" id="GO:0016787">
    <property type="term" value="F:hydrolase activity"/>
    <property type="evidence" value="ECO:0007669"/>
    <property type="project" value="UniProtKB-KW"/>
</dbReference>
<dbReference type="InterPro" id="IPR029058">
    <property type="entry name" value="AB_hydrolase_fold"/>
</dbReference>
<organism evidence="2 3">
    <name type="scientific">Oceanobacillus neutriphilus</name>
    <dbReference type="NCBI Taxonomy" id="531815"/>
    <lineage>
        <taxon>Bacteria</taxon>
        <taxon>Bacillati</taxon>
        <taxon>Bacillota</taxon>
        <taxon>Bacilli</taxon>
        <taxon>Bacillales</taxon>
        <taxon>Bacillaceae</taxon>
        <taxon>Oceanobacillus</taxon>
    </lineage>
</organism>
<feature type="domain" description="AB hydrolase-1" evidence="1">
    <location>
        <begin position="21"/>
        <end position="123"/>
    </location>
</feature>
<dbReference type="PANTHER" id="PTHR43798">
    <property type="entry name" value="MONOACYLGLYCEROL LIPASE"/>
    <property type="match status" value="1"/>
</dbReference>
<dbReference type="Gene3D" id="3.40.50.1820">
    <property type="entry name" value="alpha/beta hydrolase"/>
    <property type="match status" value="1"/>
</dbReference>
<keyword evidence="2" id="KW-0378">Hydrolase</keyword>
<evidence type="ECO:0000259" key="1">
    <source>
        <dbReference type="Pfam" id="PF00561"/>
    </source>
</evidence>
<proteinExistence type="predicted"/>
<gene>
    <name evidence="2" type="ORF">GCM10011346_11670</name>
</gene>
<dbReference type="InterPro" id="IPR000073">
    <property type="entry name" value="AB_hydrolase_1"/>
</dbReference>
<evidence type="ECO:0000313" key="2">
    <source>
        <dbReference type="EMBL" id="GGP09074.1"/>
    </source>
</evidence>
<protein>
    <submittedName>
        <fullName evidence="2">Hydrolase</fullName>
    </submittedName>
</protein>
<dbReference type="PANTHER" id="PTHR43798:SF33">
    <property type="entry name" value="HYDROLASE, PUTATIVE (AFU_ORTHOLOGUE AFUA_2G14860)-RELATED"/>
    <property type="match status" value="1"/>
</dbReference>
<dbReference type="PRINTS" id="PR00111">
    <property type="entry name" value="ABHYDROLASE"/>
</dbReference>
<sequence>MNFIEINGQKIEILSKGTGKPAILIMTGMGSPFYEWEEITYKLAETNQVIMYHRPGLGKSEYNHIERTTENFTKDIIQILEKLNITKPIILAGHSYGGLCAQHFSKLYPERIQGLLLLDSTSVDLYKLDQLDLPYLDENESDAAWIKNCKEYAAMSPKELLKQLDPVLTKKQQKLPKKTQEKLITFYTNPSLYKTMLQEITNWEKDTEIIRSLSFTGDFPVTIIGRDKRKCISNYIDDGVPKAEAELLENTWHQLIMEQKDIYKNAKLLFALGAGHDIYLDQPQLVIDAIIHLADCYNHR</sequence>
<reference evidence="3" key="1">
    <citation type="journal article" date="2019" name="Int. J. Syst. Evol. Microbiol.">
        <title>The Global Catalogue of Microorganisms (GCM) 10K type strain sequencing project: providing services to taxonomists for standard genome sequencing and annotation.</title>
        <authorList>
            <consortium name="The Broad Institute Genomics Platform"/>
            <consortium name="The Broad Institute Genome Sequencing Center for Infectious Disease"/>
            <person name="Wu L."/>
            <person name="Ma J."/>
        </authorList>
    </citation>
    <scope>NUCLEOTIDE SEQUENCE [LARGE SCALE GENOMIC DNA]</scope>
    <source>
        <strain evidence="3">CGMCC 1.7693</strain>
    </source>
</reference>